<feature type="repeat" description="WD" evidence="3">
    <location>
        <begin position="941"/>
        <end position="982"/>
    </location>
</feature>
<feature type="repeat" description="WD" evidence="3">
    <location>
        <begin position="1328"/>
        <end position="1369"/>
    </location>
</feature>
<dbReference type="STRING" id="1109443.G4TRE2"/>
<feature type="repeat" description="WD" evidence="3">
    <location>
        <begin position="1027"/>
        <end position="1068"/>
    </location>
</feature>
<dbReference type="Gene3D" id="1.20.930.20">
    <property type="entry name" value="Adaptor protein Cbl, N-terminal domain"/>
    <property type="match status" value="1"/>
</dbReference>
<reference evidence="6 7" key="1">
    <citation type="journal article" date="2011" name="PLoS Pathog.">
        <title>Endophytic Life Strategies Decoded by Genome and Transcriptome Analyses of the Mutualistic Root Symbiont Piriformospora indica.</title>
        <authorList>
            <person name="Zuccaro A."/>
            <person name="Lahrmann U."/>
            <person name="Guldener U."/>
            <person name="Langen G."/>
            <person name="Pfiffi S."/>
            <person name="Biedenkopf D."/>
            <person name="Wong P."/>
            <person name="Samans B."/>
            <person name="Grimm C."/>
            <person name="Basiewicz M."/>
            <person name="Murat C."/>
            <person name="Martin F."/>
            <person name="Kogel K.H."/>
        </authorList>
    </citation>
    <scope>NUCLEOTIDE SEQUENCE [LARGE SCALE GENOMIC DNA]</scope>
    <source>
        <strain evidence="6 7">DSM 11827</strain>
    </source>
</reference>
<evidence type="ECO:0000256" key="2">
    <source>
        <dbReference type="ARBA" id="ARBA00022737"/>
    </source>
</evidence>
<feature type="repeat" description="WD" evidence="3">
    <location>
        <begin position="769"/>
        <end position="810"/>
    </location>
</feature>
<keyword evidence="2" id="KW-0677">Repeat</keyword>
<dbReference type="InterPro" id="IPR056884">
    <property type="entry name" value="NPHP3-like_N"/>
</dbReference>
<proteinExistence type="predicted"/>
<dbReference type="SUPFAM" id="SSF50998">
    <property type="entry name" value="Quinoprotein alcohol dehydrogenase-like"/>
    <property type="match status" value="1"/>
</dbReference>
<evidence type="ECO:0000313" key="6">
    <source>
        <dbReference type="EMBL" id="CCA73885.1"/>
    </source>
</evidence>
<feature type="repeat" description="WD" evidence="3">
    <location>
        <begin position="1113"/>
        <end position="1145"/>
    </location>
</feature>
<protein>
    <submittedName>
        <fullName evidence="6">Related to WD40-repeat protein (Notchless protein)</fullName>
    </submittedName>
</protein>
<name>G4TRE2_SERID</name>
<feature type="compositionally biased region" description="Low complexity" evidence="4">
    <location>
        <begin position="16"/>
        <end position="28"/>
    </location>
</feature>
<dbReference type="HOGENOM" id="CLU_000288_6_3_1"/>
<sequence length="1465" mass="160954">MSTHKSSKSKKRHRNVNSSASSSSIQAQTRQRAQVYDMANIVLDVTANIAEGSDILAPLKAVCRATKSILEVMRAIESNKEEWIDLTRRLKEYMSTFEEQIASFETYSQAERVIGEALNRPLNHYIELLRDIHSTVVDLREKRSRSKLSLLKGFSRVKVDSEEIRKLNRDVEDRHRQLMSALGLFTASRVQAIERSVAILQLPTVAFVASSVHRLCLEGTREAVLQTIWNWANDSASDKPIFWLCDIAGSGKSTVAMSAVESWRKKGVLGGRFFFSMASSEGSTTDKFCSTIARDLVQYIPELIPHVAGAVKQNPSFMRSSLGEQLQILVTDPLHHWQGHVILVIDALDECKSGPQRRELVETLSTAVSNSKNLRILMTSRPDPIIEDVLGPLAIKSKMEGRLHDASHRDNIDDIAIYVHKSLGEVLSDDKKQRLVQKANGLFIWASTACRMLTSKTSFSSTEEIYDHLISRERSGAIDDVYDLVLERTGPEHRSVMCGMLALLLAAFEPLTLDDLDDILKHNRVRGSAKALVQNLGSVLTSDKTTNLIQFRHPTIVEYLRRRSTAPTVDGSDKIYINIANAHGQAASWCFKYLRSPTEGLRFNICQIESSFYLNRQIPDLDTRIAKFIPRRLRYASSHWLFHVAATDENGQSTVKNDVWHTIQVPYVFYWLEILSLTRGLSRAIAGLRAITHHSGLGREITSRMNETRRFMMAFSVPIQDSAPHIYISALPFTPIKTSLHVESREKFRNTLNVTRGLEDLYPGLPNSLRGHEGGIWAVAISPDGSQIASASSDRTIRLWDADTGHPLGKPLRGHKRGITGVAFSSDGSRIVSGSHDGTVRQWDAHSGQPLGEPLQGHDDSVWAAEFSPDGSRIVSGSDDETVRVWDVDTGQRLGEPLRGHTGGVKAVAFSPDSLRVISCSNDRTIRLWDAATGQPLGGPLRGHEQGIKSVAFSSDGSRIVSGSGDGTVRLWDVDSGQPLGEPLRGHDNTVWAVKFSPDDSRIVSGSDDETIRVWDADTGQILGEPLRGHEGGVNSVTVSLDGSQIISGSDDHTVRIWDAISGKPLGQPIEGHKGWVCAVAFSPDGLQVASGSTDSTIRLWDAQTGQSLWVALPGHEGEVYTIAFSPDGSRIVSGSSDETIRLWDAGTGLPLIDPLRGHTKGVRAVAFSPDGLRIASGSSDQTVRLWDLDSGQPLGRPFKGHTDLVRAVSFSPDGARLASGSDDGTIQFWDANTLQPLGEPIRGHAGGINTVAFSSDGSRIASGADDRTVRLWDVDTGQPLREPLRGHDNTVWAVEFSPDGSQVVSGSDDETIRLWDANTGQPLGEPLHGHKGGVNALSFSPDGSRLISGADDNTVRLWDVRADEKRKNPDEDDRDSAYSDLEGDLSGTPLRISVPGFERCSLLSDGWVQSSGKFLFWVPPENRNGLQYPHLLTMPSASPYRATKLDFAHFKCGLSWVNIWNDAS</sequence>
<dbReference type="PROSITE" id="PS50294">
    <property type="entry name" value="WD_REPEATS_REGION"/>
    <property type="match status" value="14"/>
</dbReference>
<dbReference type="Proteomes" id="UP000007148">
    <property type="component" value="Unassembled WGS sequence"/>
</dbReference>
<dbReference type="InterPro" id="IPR015943">
    <property type="entry name" value="WD40/YVTN_repeat-like_dom_sf"/>
</dbReference>
<dbReference type="OrthoDB" id="163438at2759"/>
<dbReference type="GO" id="GO:0007166">
    <property type="term" value="P:cell surface receptor signaling pathway"/>
    <property type="evidence" value="ECO:0007669"/>
    <property type="project" value="InterPro"/>
</dbReference>
<evidence type="ECO:0000313" key="7">
    <source>
        <dbReference type="Proteomes" id="UP000007148"/>
    </source>
</evidence>
<dbReference type="InterPro" id="IPR036537">
    <property type="entry name" value="Adaptor_Cbl_N_dom_sf"/>
</dbReference>
<feature type="domain" description="Nephrocystin 3-like N-terminal" evidence="5">
    <location>
        <begin position="220"/>
        <end position="381"/>
    </location>
</feature>
<feature type="repeat" description="WD" evidence="3">
    <location>
        <begin position="984"/>
        <end position="1025"/>
    </location>
</feature>
<accession>G4TRE2</accession>
<dbReference type="OMA" id="LEGHCNV"/>
<feature type="repeat" description="WD" evidence="3">
    <location>
        <begin position="855"/>
        <end position="896"/>
    </location>
</feature>
<feature type="repeat" description="WD" evidence="3">
    <location>
        <begin position="1242"/>
        <end position="1283"/>
    </location>
</feature>
<dbReference type="SUPFAM" id="SSF52540">
    <property type="entry name" value="P-loop containing nucleoside triphosphate hydrolases"/>
    <property type="match status" value="1"/>
</dbReference>
<dbReference type="InterPro" id="IPR001680">
    <property type="entry name" value="WD40_rpt"/>
</dbReference>
<dbReference type="PROSITE" id="PS00678">
    <property type="entry name" value="WD_REPEATS_1"/>
    <property type="match status" value="11"/>
</dbReference>
<feature type="repeat" description="WD" evidence="3">
    <location>
        <begin position="812"/>
        <end position="853"/>
    </location>
</feature>
<dbReference type="InterPro" id="IPR059179">
    <property type="entry name" value="MLKL-like_MCAfunc"/>
</dbReference>
<dbReference type="CDD" id="cd00200">
    <property type="entry name" value="WD40"/>
    <property type="match status" value="2"/>
</dbReference>
<dbReference type="EMBL" id="CAFZ01000260">
    <property type="protein sequence ID" value="CCA73885.1"/>
    <property type="molecule type" value="Genomic_DNA"/>
</dbReference>
<keyword evidence="1 3" id="KW-0853">WD repeat</keyword>
<feature type="repeat" description="WD" evidence="3">
    <location>
        <begin position="1070"/>
        <end position="1111"/>
    </location>
</feature>
<comment type="caution">
    <text evidence="6">The sequence shown here is derived from an EMBL/GenBank/DDBJ whole genome shotgun (WGS) entry which is preliminary data.</text>
</comment>
<gene>
    <name evidence="6" type="ORF">PIIN_07838</name>
</gene>
<dbReference type="PANTHER" id="PTHR45333">
    <property type="entry name" value="MEMBRANE PROTEIN-RELATED"/>
    <property type="match status" value="1"/>
</dbReference>
<dbReference type="SUPFAM" id="SSF82171">
    <property type="entry name" value="DPP6 N-terminal domain-like"/>
    <property type="match status" value="1"/>
</dbReference>
<dbReference type="InterPro" id="IPR027417">
    <property type="entry name" value="P-loop_NTPase"/>
</dbReference>
<dbReference type="Pfam" id="PF24883">
    <property type="entry name" value="NPHP3_N"/>
    <property type="match status" value="1"/>
</dbReference>
<evidence type="ECO:0000256" key="3">
    <source>
        <dbReference type="PROSITE-ProRule" id="PRU00221"/>
    </source>
</evidence>
<evidence type="ECO:0000256" key="4">
    <source>
        <dbReference type="SAM" id="MobiDB-lite"/>
    </source>
</evidence>
<dbReference type="InterPro" id="IPR020472">
    <property type="entry name" value="WD40_PAC1"/>
</dbReference>
<feature type="repeat" description="WD" evidence="3">
    <location>
        <begin position="1285"/>
        <end position="1326"/>
    </location>
</feature>
<feature type="region of interest" description="Disordered" evidence="4">
    <location>
        <begin position="1"/>
        <end position="28"/>
    </location>
</feature>
<dbReference type="PROSITE" id="PS50082">
    <property type="entry name" value="WD_REPEATS_2"/>
    <property type="match status" value="14"/>
</dbReference>
<dbReference type="InterPro" id="IPR011047">
    <property type="entry name" value="Quinoprotein_ADH-like_sf"/>
</dbReference>
<feature type="compositionally biased region" description="Basic residues" evidence="4">
    <location>
        <begin position="1"/>
        <end position="15"/>
    </location>
</feature>
<organism evidence="6 7">
    <name type="scientific">Serendipita indica (strain DSM 11827)</name>
    <name type="common">Root endophyte fungus</name>
    <name type="synonym">Piriformospora indica</name>
    <dbReference type="NCBI Taxonomy" id="1109443"/>
    <lineage>
        <taxon>Eukaryota</taxon>
        <taxon>Fungi</taxon>
        <taxon>Dikarya</taxon>
        <taxon>Basidiomycota</taxon>
        <taxon>Agaricomycotina</taxon>
        <taxon>Agaricomycetes</taxon>
        <taxon>Sebacinales</taxon>
        <taxon>Serendipitaceae</taxon>
        <taxon>Serendipita</taxon>
    </lineage>
</organism>
<dbReference type="Gene3D" id="3.40.50.300">
    <property type="entry name" value="P-loop containing nucleotide triphosphate hydrolases"/>
    <property type="match status" value="1"/>
</dbReference>
<evidence type="ECO:0000259" key="5">
    <source>
        <dbReference type="Pfam" id="PF24883"/>
    </source>
</evidence>
<dbReference type="CDD" id="cd21037">
    <property type="entry name" value="MLKL_NTD"/>
    <property type="match status" value="1"/>
</dbReference>
<dbReference type="Gene3D" id="2.130.10.10">
    <property type="entry name" value="YVTN repeat-like/Quinoprotein amine dehydrogenase"/>
    <property type="match status" value="6"/>
</dbReference>
<dbReference type="InterPro" id="IPR036322">
    <property type="entry name" value="WD40_repeat_dom_sf"/>
</dbReference>
<feature type="repeat" description="WD" evidence="3">
    <location>
        <begin position="1199"/>
        <end position="1240"/>
    </location>
</feature>
<dbReference type="PRINTS" id="PR00320">
    <property type="entry name" value="GPROTEINBRPT"/>
</dbReference>
<dbReference type="eggNOG" id="KOG4155">
    <property type="taxonomic scope" value="Eukaryota"/>
</dbReference>
<evidence type="ECO:0000256" key="1">
    <source>
        <dbReference type="ARBA" id="ARBA00022574"/>
    </source>
</evidence>
<dbReference type="SUPFAM" id="SSF50978">
    <property type="entry name" value="WD40 repeat-like"/>
    <property type="match status" value="1"/>
</dbReference>
<dbReference type="InParanoid" id="G4TRE2"/>
<feature type="repeat" description="WD" evidence="3">
    <location>
        <begin position="1156"/>
        <end position="1197"/>
    </location>
</feature>
<feature type="repeat" description="WD" evidence="3">
    <location>
        <begin position="898"/>
        <end position="939"/>
    </location>
</feature>
<dbReference type="Pfam" id="PF00400">
    <property type="entry name" value="WD40"/>
    <property type="match status" value="14"/>
</dbReference>
<dbReference type="SMART" id="SM00320">
    <property type="entry name" value="WD40"/>
    <property type="match status" value="14"/>
</dbReference>
<dbReference type="PANTHER" id="PTHR45333:SF1">
    <property type="entry name" value="CHROMOSOME UNDETERMINED SCAFFOLD_625, WHOLE GENOME SHOTGUN SEQUENCE"/>
    <property type="match status" value="1"/>
</dbReference>
<keyword evidence="7" id="KW-1185">Reference proteome</keyword>
<dbReference type="InterPro" id="IPR019775">
    <property type="entry name" value="WD40_repeat_CS"/>
</dbReference>